<dbReference type="Proteomes" id="UP000485058">
    <property type="component" value="Unassembled WGS sequence"/>
</dbReference>
<proteinExistence type="predicted"/>
<dbReference type="EMBL" id="BLLF01003477">
    <property type="protein sequence ID" value="GFH27443.1"/>
    <property type="molecule type" value="Genomic_DNA"/>
</dbReference>
<dbReference type="AlphaFoldDB" id="A0A699ZXQ8"/>
<accession>A0A699ZXQ8</accession>
<organism evidence="1 2">
    <name type="scientific">Haematococcus lacustris</name>
    <name type="common">Green alga</name>
    <name type="synonym">Haematococcus pluvialis</name>
    <dbReference type="NCBI Taxonomy" id="44745"/>
    <lineage>
        <taxon>Eukaryota</taxon>
        <taxon>Viridiplantae</taxon>
        <taxon>Chlorophyta</taxon>
        <taxon>core chlorophytes</taxon>
        <taxon>Chlorophyceae</taxon>
        <taxon>CS clade</taxon>
        <taxon>Chlamydomonadales</taxon>
        <taxon>Haematococcaceae</taxon>
        <taxon>Haematococcus</taxon>
    </lineage>
</organism>
<sequence length="96" mass="10233">MQPPALVSGVQALAPAVAINDDVGTLDNFRHSAGSDWFQCNQFQTASDSGVPNMGPRNLTISAGHWSLCPRTATCAREQITAARRVSLARAPRRGD</sequence>
<comment type="caution">
    <text evidence="1">The sequence shown here is derived from an EMBL/GenBank/DDBJ whole genome shotgun (WGS) entry which is preliminary data.</text>
</comment>
<name>A0A699ZXQ8_HAELA</name>
<evidence type="ECO:0000313" key="1">
    <source>
        <dbReference type="EMBL" id="GFH27443.1"/>
    </source>
</evidence>
<keyword evidence="2" id="KW-1185">Reference proteome</keyword>
<gene>
    <name evidence="1" type="ORF">HaLaN_25763</name>
</gene>
<reference evidence="1 2" key="1">
    <citation type="submission" date="2020-02" db="EMBL/GenBank/DDBJ databases">
        <title>Draft genome sequence of Haematococcus lacustris strain NIES-144.</title>
        <authorList>
            <person name="Morimoto D."/>
            <person name="Nakagawa S."/>
            <person name="Yoshida T."/>
            <person name="Sawayama S."/>
        </authorList>
    </citation>
    <scope>NUCLEOTIDE SEQUENCE [LARGE SCALE GENOMIC DNA]</scope>
    <source>
        <strain evidence="1 2">NIES-144</strain>
    </source>
</reference>
<evidence type="ECO:0000313" key="2">
    <source>
        <dbReference type="Proteomes" id="UP000485058"/>
    </source>
</evidence>
<feature type="non-terminal residue" evidence="1">
    <location>
        <position position="1"/>
    </location>
</feature>
<protein>
    <submittedName>
        <fullName evidence="1">Uncharacterized protein</fullName>
    </submittedName>
</protein>